<dbReference type="OrthoDB" id="9802991at2"/>
<dbReference type="InterPro" id="IPR001279">
    <property type="entry name" value="Metallo-B-lactamas"/>
</dbReference>
<dbReference type="STRING" id="29542.A6070_08800"/>
<dbReference type="Proteomes" id="UP000182264">
    <property type="component" value="Chromosome"/>
</dbReference>
<evidence type="ECO:0000256" key="3">
    <source>
        <dbReference type="ARBA" id="ARBA00022801"/>
    </source>
</evidence>
<evidence type="ECO:0000259" key="5">
    <source>
        <dbReference type="SMART" id="SM00849"/>
    </source>
</evidence>
<dbReference type="PANTHER" id="PTHR46233:SF3">
    <property type="entry name" value="HYDROXYACYLGLUTATHIONE HYDROLASE GLOC"/>
    <property type="match status" value="1"/>
</dbReference>
<dbReference type="SUPFAM" id="SSF56281">
    <property type="entry name" value="Metallo-hydrolase/oxidoreductase"/>
    <property type="match status" value="1"/>
</dbReference>
<dbReference type="RefSeq" id="WP_072285429.1">
    <property type="nucleotide sequence ID" value="NZ_CP015455.1"/>
</dbReference>
<dbReference type="Gene3D" id="3.60.15.10">
    <property type="entry name" value="Ribonuclease Z/Hydroxyacylglutathione hydrolase-like"/>
    <property type="match status" value="1"/>
</dbReference>
<protein>
    <submittedName>
        <fullName evidence="6">MBL fold metallo-hydrolase</fullName>
    </submittedName>
</protein>
<evidence type="ECO:0000256" key="4">
    <source>
        <dbReference type="ARBA" id="ARBA00022833"/>
    </source>
</evidence>
<sequence length="213" mass="22731">MSAFWQASVVTGPLGVNCYLLGCPRTRQAIVIDPGGDGDRILAMLEAQQMVLKTVINTHGHFDHIGGNRTLVEATNAELLLHSADLPLLRSASEHAAAFGLSRIDPSPEPSRFLQDGEVLEVGCMALQVIHVPGHSPGSVCLSCGDALFAGDVLFAGSIGRTDLPGGDHLTLLKGLQDRLLTLPDHTLVYPGHGPQTTIGHERRGNPFLNYFD</sequence>
<reference evidence="6 7" key="1">
    <citation type="journal article" date="2017" name="Genome Announc.">
        <title>Complete Genome Sequences of Two Acetylene-Fermenting Pelobacter acetylenicus Strains.</title>
        <authorList>
            <person name="Sutton J.M."/>
            <person name="Baesman S.M."/>
            <person name="Fierst J.L."/>
            <person name="Poret-Peterson A.T."/>
            <person name="Oremland R.S."/>
            <person name="Dunlap D.S."/>
            <person name="Akob D.M."/>
        </authorList>
    </citation>
    <scope>NUCLEOTIDE SEQUENCE [LARGE SCALE GENOMIC DNA]</scope>
    <source>
        <strain evidence="6 7">DSM 3247</strain>
    </source>
</reference>
<evidence type="ECO:0000256" key="2">
    <source>
        <dbReference type="ARBA" id="ARBA00022723"/>
    </source>
</evidence>
<accession>A0A1L3GCE4</accession>
<dbReference type="SMART" id="SM00849">
    <property type="entry name" value="Lactamase_B"/>
    <property type="match status" value="1"/>
</dbReference>
<dbReference type="PANTHER" id="PTHR46233">
    <property type="entry name" value="HYDROXYACYLGLUTATHIONE HYDROLASE GLOC"/>
    <property type="match status" value="1"/>
</dbReference>
<keyword evidence="7" id="KW-1185">Reference proteome</keyword>
<dbReference type="InterPro" id="IPR036866">
    <property type="entry name" value="RibonucZ/Hydroxyglut_hydro"/>
</dbReference>
<dbReference type="AlphaFoldDB" id="A0A1L3GCE4"/>
<evidence type="ECO:0000256" key="1">
    <source>
        <dbReference type="ARBA" id="ARBA00001947"/>
    </source>
</evidence>
<evidence type="ECO:0000313" key="7">
    <source>
        <dbReference type="Proteomes" id="UP000182264"/>
    </source>
</evidence>
<dbReference type="GO" id="GO:0046872">
    <property type="term" value="F:metal ion binding"/>
    <property type="evidence" value="ECO:0007669"/>
    <property type="project" value="UniProtKB-KW"/>
</dbReference>
<gene>
    <name evidence="6" type="ORF">A7E75_00195</name>
</gene>
<dbReference type="GO" id="GO:0016787">
    <property type="term" value="F:hydrolase activity"/>
    <property type="evidence" value="ECO:0007669"/>
    <property type="project" value="UniProtKB-KW"/>
</dbReference>
<dbReference type="Pfam" id="PF00753">
    <property type="entry name" value="Lactamase_B"/>
    <property type="match status" value="1"/>
</dbReference>
<keyword evidence="2" id="KW-0479">Metal-binding</keyword>
<feature type="domain" description="Metallo-beta-lactamase" evidence="5">
    <location>
        <begin position="15"/>
        <end position="193"/>
    </location>
</feature>
<keyword evidence="4" id="KW-0862">Zinc</keyword>
<organism evidence="6 7">
    <name type="scientific">Syntrophotalea acetylenica</name>
    <name type="common">Pelobacter acetylenicus</name>
    <dbReference type="NCBI Taxonomy" id="29542"/>
    <lineage>
        <taxon>Bacteria</taxon>
        <taxon>Pseudomonadati</taxon>
        <taxon>Thermodesulfobacteriota</taxon>
        <taxon>Desulfuromonadia</taxon>
        <taxon>Desulfuromonadales</taxon>
        <taxon>Syntrophotaleaceae</taxon>
        <taxon>Syntrophotalea</taxon>
    </lineage>
</organism>
<evidence type="ECO:0000313" key="6">
    <source>
        <dbReference type="EMBL" id="APG23616.1"/>
    </source>
</evidence>
<comment type="cofactor">
    <cofactor evidence="1">
        <name>Zn(2+)</name>
        <dbReference type="ChEBI" id="CHEBI:29105"/>
    </cofactor>
</comment>
<dbReference type="KEGG" id="pace:A6070_08800"/>
<dbReference type="InterPro" id="IPR051453">
    <property type="entry name" value="MBL_Glyoxalase_II"/>
</dbReference>
<keyword evidence="3 6" id="KW-0378">Hydrolase</keyword>
<proteinExistence type="predicted"/>
<name>A0A1L3GCE4_SYNAC</name>
<dbReference type="EMBL" id="CP015518">
    <property type="protein sequence ID" value="APG23616.1"/>
    <property type="molecule type" value="Genomic_DNA"/>
</dbReference>